<dbReference type="EMBL" id="FMXQ01000003">
    <property type="protein sequence ID" value="SDB24140.1"/>
    <property type="molecule type" value="Genomic_DNA"/>
</dbReference>
<protein>
    <submittedName>
        <fullName evidence="1">Uncharacterized protein</fullName>
    </submittedName>
</protein>
<dbReference type="STRING" id="665467.SAMN02982931_01856"/>
<sequence length="145" mass="15357">MQFVKRTLMVLFLVGLGEPADAVELRSIEVRTGTDGLVAVPLSVTNASGAPVVCVGQLAHWYSQELGRAGTGATALIPLWFDPTTGTFTVLNDKAENMPVESLWCGLEGRAYESRAAITLDRQADATPSPMALTCTLDGSRLTCG</sequence>
<proteinExistence type="predicted"/>
<dbReference type="OrthoDB" id="6636664at2"/>
<keyword evidence="2" id="KW-1185">Reference proteome</keyword>
<name>A0A1G6BU15_9HYPH</name>
<gene>
    <name evidence="1" type="ORF">SAMN02982931_01856</name>
</gene>
<organism evidence="1 2">
    <name type="scientific">Bauldia litoralis</name>
    <dbReference type="NCBI Taxonomy" id="665467"/>
    <lineage>
        <taxon>Bacteria</taxon>
        <taxon>Pseudomonadati</taxon>
        <taxon>Pseudomonadota</taxon>
        <taxon>Alphaproteobacteria</taxon>
        <taxon>Hyphomicrobiales</taxon>
        <taxon>Kaistiaceae</taxon>
        <taxon>Bauldia</taxon>
    </lineage>
</organism>
<evidence type="ECO:0000313" key="1">
    <source>
        <dbReference type="EMBL" id="SDB24140.1"/>
    </source>
</evidence>
<evidence type="ECO:0000313" key="2">
    <source>
        <dbReference type="Proteomes" id="UP000199071"/>
    </source>
</evidence>
<accession>A0A1G6BU15</accession>
<reference evidence="1 2" key="1">
    <citation type="submission" date="2016-10" db="EMBL/GenBank/DDBJ databases">
        <authorList>
            <person name="de Groot N.N."/>
        </authorList>
    </citation>
    <scope>NUCLEOTIDE SEQUENCE [LARGE SCALE GENOMIC DNA]</scope>
    <source>
        <strain evidence="1 2">ATCC 35022</strain>
    </source>
</reference>
<dbReference type="Proteomes" id="UP000199071">
    <property type="component" value="Unassembled WGS sequence"/>
</dbReference>
<dbReference type="AlphaFoldDB" id="A0A1G6BU15"/>
<dbReference type="RefSeq" id="WP_090876121.1">
    <property type="nucleotide sequence ID" value="NZ_FMXQ01000003.1"/>
</dbReference>